<dbReference type="Proteomes" id="UP000499080">
    <property type="component" value="Unassembled WGS sequence"/>
</dbReference>
<dbReference type="AlphaFoldDB" id="A0A4Y2B625"/>
<accession>A0A4Y2B625</accession>
<evidence type="ECO:0000313" key="1">
    <source>
        <dbReference type="EMBL" id="GBL86514.1"/>
    </source>
</evidence>
<organism evidence="1 2">
    <name type="scientific">Araneus ventricosus</name>
    <name type="common">Orbweaver spider</name>
    <name type="synonym">Epeira ventricosa</name>
    <dbReference type="NCBI Taxonomy" id="182803"/>
    <lineage>
        <taxon>Eukaryota</taxon>
        <taxon>Metazoa</taxon>
        <taxon>Ecdysozoa</taxon>
        <taxon>Arthropoda</taxon>
        <taxon>Chelicerata</taxon>
        <taxon>Arachnida</taxon>
        <taxon>Araneae</taxon>
        <taxon>Araneomorphae</taxon>
        <taxon>Entelegynae</taxon>
        <taxon>Araneoidea</taxon>
        <taxon>Araneidae</taxon>
        <taxon>Araneus</taxon>
    </lineage>
</organism>
<dbReference type="EMBL" id="BGPR01158452">
    <property type="protein sequence ID" value="GBL86514.1"/>
    <property type="molecule type" value="Genomic_DNA"/>
</dbReference>
<protein>
    <submittedName>
        <fullName evidence="1">Uncharacterized protein</fullName>
    </submittedName>
</protein>
<proteinExistence type="predicted"/>
<comment type="caution">
    <text evidence="1">The sequence shown here is derived from an EMBL/GenBank/DDBJ whole genome shotgun (WGS) entry which is preliminary data.</text>
</comment>
<gene>
    <name evidence="1" type="ORF">AVEN_112300_1</name>
</gene>
<sequence>MRIVQCRAGDCFGSCISADQMESEENLLHENRMNLSDILCRNDQWRSGGGYISAQGACLGMGEGVILATLTFLLETRFGKDHVNLIMVRRRRHMSRHPPLQTYTPYQRRGRLTIIVRLNMPQVNIQNKTSVESVNLEELHEHKVL</sequence>
<name>A0A4Y2B625_ARAVE</name>
<reference evidence="1 2" key="1">
    <citation type="journal article" date="2019" name="Sci. Rep.">
        <title>Orb-weaving spider Araneus ventricosus genome elucidates the spidroin gene catalogue.</title>
        <authorList>
            <person name="Kono N."/>
            <person name="Nakamura H."/>
            <person name="Ohtoshi R."/>
            <person name="Moran D.A.P."/>
            <person name="Shinohara A."/>
            <person name="Yoshida Y."/>
            <person name="Fujiwara M."/>
            <person name="Mori M."/>
            <person name="Tomita M."/>
            <person name="Arakawa K."/>
        </authorList>
    </citation>
    <scope>NUCLEOTIDE SEQUENCE [LARGE SCALE GENOMIC DNA]</scope>
</reference>
<keyword evidence="2" id="KW-1185">Reference proteome</keyword>
<evidence type="ECO:0000313" key="2">
    <source>
        <dbReference type="Proteomes" id="UP000499080"/>
    </source>
</evidence>